<dbReference type="AlphaFoldDB" id="A0A0P1B6L5"/>
<dbReference type="GeneID" id="36402525"/>
<dbReference type="Proteomes" id="UP000054928">
    <property type="component" value="Unassembled WGS sequence"/>
</dbReference>
<dbReference type="RefSeq" id="XP_024586087.1">
    <property type="nucleotide sequence ID" value="XM_024720938.1"/>
</dbReference>
<dbReference type="EMBL" id="CCYD01003090">
    <property type="protein sequence ID" value="CEG49718.1"/>
    <property type="molecule type" value="Genomic_DNA"/>
</dbReference>
<accession>A0A0P1B6L5</accession>
<reference evidence="2" key="1">
    <citation type="submission" date="2014-09" db="EMBL/GenBank/DDBJ databases">
        <authorList>
            <person name="Sharma Rahul"/>
            <person name="Thines Marco"/>
        </authorList>
    </citation>
    <scope>NUCLEOTIDE SEQUENCE [LARGE SCALE GENOMIC DNA]</scope>
</reference>
<protein>
    <submittedName>
        <fullName evidence="1">Uncharacterized protein</fullName>
    </submittedName>
</protein>
<name>A0A0P1B6L5_PLAHL</name>
<keyword evidence="2" id="KW-1185">Reference proteome</keyword>
<sequence length="102" mass="11708">MRDQIIIVGPEWFEYQLILELLVGSCEFDFCVLYLFTPMIHCIPVALDRNTITKLKKVCVIREDENEPSEYLTLEQLDAPTTKLAKAVAHSLVEKQGLFTGY</sequence>
<evidence type="ECO:0000313" key="1">
    <source>
        <dbReference type="EMBL" id="CEG49718.1"/>
    </source>
</evidence>
<organism evidence="1 2">
    <name type="scientific">Plasmopara halstedii</name>
    <name type="common">Downy mildew of sunflower</name>
    <dbReference type="NCBI Taxonomy" id="4781"/>
    <lineage>
        <taxon>Eukaryota</taxon>
        <taxon>Sar</taxon>
        <taxon>Stramenopiles</taxon>
        <taxon>Oomycota</taxon>
        <taxon>Peronosporomycetes</taxon>
        <taxon>Peronosporales</taxon>
        <taxon>Peronosporaceae</taxon>
        <taxon>Plasmopara</taxon>
    </lineage>
</organism>
<proteinExistence type="predicted"/>
<evidence type="ECO:0000313" key="2">
    <source>
        <dbReference type="Proteomes" id="UP000054928"/>
    </source>
</evidence>